<keyword evidence="3" id="KW-1185">Reference proteome</keyword>
<sequence>MLPVLLLLLAGPHIVVLGGNAGLLATQQETGTALGSDSGAHRRHAELQRVRQGNVRHYPIPGVLTLRGGEREAVVMHVYIRSQARGDAVVFRGFMFAESMERDWYSLLDGYVCQPDVPQDAWPGITLREMGGKWEHKLRVYTELIFGHQANKPAPGTSNYNRTCMPYPFMGAMSAAHAAADFKIAIDGFKKTAYLSTTRQRQAQARVRPASVPREGPLRAAAIVLYPFTPATDAAVAVALLLQHVAYHLQLGFAKVVQYTQMAFLSAFVADDRLKAYVRAGQLELVLWDHLGECVGPPHMRCWQPIVYSHALLEAWGGGAYLLISDIDEYFVLPKKDTSLAGALKFCTGNKSMVKVERFDVFLSPEAEAALPPGASEVHNGVVFTRNADRTLFWADQKEASFRMNDRCGFLVHLNNLFVSRMRPGDYPVQPDTAEPVRWAQLKPGALDVGRLVEIQ</sequence>
<protein>
    <recommendedName>
        <fullName evidence="4">Glycosyltransferase family 92 protein</fullName>
    </recommendedName>
</protein>
<feature type="chain" id="PRO_5043755010" description="Glycosyltransferase family 92 protein" evidence="1">
    <location>
        <begin position="19"/>
        <end position="456"/>
    </location>
</feature>
<evidence type="ECO:0008006" key="4">
    <source>
        <dbReference type="Google" id="ProtNLM"/>
    </source>
</evidence>
<dbReference type="Proteomes" id="UP001445335">
    <property type="component" value="Unassembled WGS sequence"/>
</dbReference>
<accession>A0AAW1QL50</accession>
<name>A0AAW1QL50_9CHLO</name>
<keyword evidence="1" id="KW-0732">Signal</keyword>
<reference evidence="2 3" key="1">
    <citation type="journal article" date="2024" name="Nat. Commun.">
        <title>Phylogenomics reveals the evolutionary origins of lichenization in chlorophyte algae.</title>
        <authorList>
            <person name="Puginier C."/>
            <person name="Libourel C."/>
            <person name="Otte J."/>
            <person name="Skaloud P."/>
            <person name="Haon M."/>
            <person name="Grisel S."/>
            <person name="Petersen M."/>
            <person name="Berrin J.G."/>
            <person name="Delaux P.M."/>
            <person name="Dal Grande F."/>
            <person name="Keller J."/>
        </authorList>
    </citation>
    <scope>NUCLEOTIDE SEQUENCE [LARGE SCALE GENOMIC DNA]</scope>
    <source>
        <strain evidence="2 3">SAG 245.80</strain>
    </source>
</reference>
<dbReference type="AlphaFoldDB" id="A0AAW1QL50"/>
<gene>
    <name evidence="2" type="ORF">WJX81_008625</name>
</gene>
<organism evidence="2 3">
    <name type="scientific">Elliptochloris bilobata</name>
    <dbReference type="NCBI Taxonomy" id="381761"/>
    <lineage>
        <taxon>Eukaryota</taxon>
        <taxon>Viridiplantae</taxon>
        <taxon>Chlorophyta</taxon>
        <taxon>core chlorophytes</taxon>
        <taxon>Trebouxiophyceae</taxon>
        <taxon>Trebouxiophyceae incertae sedis</taxon>
        <taxon>Elliptochloris clade</taxon>
        <taxon>Elliptochloris</taxon>
    </lineage>
</organism>
<proteinExistence type="predicted"/>
<evidence type="ECO:0000313" key="3">
    <source>
        <dbReference type="Proteomes" id="UP001445335"/>
    </source>
</evidence>
<comment type="caution">
    <text evidence="2">The sequence shown here is derived from an EMBL/GenBank/DDBJ whole genome shotgun (WGS) entry which is preliminary data.</text>
</comment>
<dbReference type="EMBL" id="JALJOU010000091">
    <property type="protein sequence ID" value="KAK9822188.1"/>
    <property type="molecule type" value="Genomic_DNA"/>
</dbReference>
<evidence type="ECO:0000256" key="1">
    <source>
        <dbReference type="SAM" id="SignalP"/>
    </source>
</evidence>
<evidence type="ECO:0000313" key="2">
    <source>
        <dbReference type="EMBL" id="KAK9822188.1"/>
    </source>
</evidence>
<feature type="signal peptide" evidence="1">
    <location>
        <begin position="1"/>
        <end position="18"/>
    </location>
</feature>